<evidence type="ECO:0008006" key="3">
    <source>
        <dbReference type="Google" id="ProtNLM"/>
    </source>
</evidence>
<comment type="caution">
    <text evidence="1">The sequence shown here is derived from an EMBL/GenBank/DDBJ whole genome shotgun (WGS) entry which is preliminary data.</text>
</comment>
<proteinExistence type="predicted"/>
<keyword evidence="2" id="KW-1185">Reference proteome</keyword>
<sequence>MLCIALGVVRFGCSCSAMETHSMKLSTHCYCDNLKATRSLEVFTVDSADSWRLLHTVRFSMH</sequence>
<name>A0ABN9F4E5_9NEOB</name>
<accession>A0ABN9F4E5</accession>
<evidence type="ECO:0000313" key="2">
    <source>
        <dbReference type="Proteomes" id="UP001162483"/>
    </source>
</evidence>
<dbReference type="EMBL" id="CATNWA010016189">
    <property type="protein sequence ID" value="CAI9590677.1"/>
    <property type="molecule type" value="Genomic_DNA"/>
</dbReference>
<evidence type="ECO:0000313" key="1">
    <source>
        <dbReference type="EMBL" id="CAI9590677.1"/>
    </source>
</evidence>
<reference evidence="1" key="1">
    <citation type="submission" date="2023-05" db="EMBL/GenBank/DDBJ databases">
        <authorList>
            <person name="Stuckert A."/>
        </authorList>
    </citation>
    <scope>NUCLEOTIDE SEQUENCE</scope>
</reference>
<gene>
    <name evidence="1" type="ORF">SPARVUS_LOCUS11075936</name>
</gene>
<protein>
    <recommendedName>
        <fullName evidence="3">Secreted protein</fullName>
    </recommendedName>
</protein>
<dbReference type="Proteomes" id="UP001162483">
    <property type="component" value="Unassembled WGS sequence"/>
</dbReference>
<organism evidence="1 2">
    <name type="scientific">Staurois parvus</name>
    <dbReference type="NCBI Taxonomy" id="386267"/>
    <lineage>
        <taxon>Eukaryota</taxon>
        <taxon>Metazoa</taxon>
        <taxon>Chordata</taxon>
        <taxon>Craniata</taxon>
        <taxon>Vertebrata</taxon>
        <taxon>Euteleostomi</taxon>
        <taxon>Amphibia</taxon>
        <taxon>Batrachia</taxon>
        <taxon>Anura</taxon>
        <taxon>Neobatrachia</taxon>
        <taxon>Ranoidea</taxon>
        <taxon>Ranidae</taxon>
        <taxon>Staurois</taxon>
    </lineage>
</organism>